<gene>
    <name evidence="5" type="primary">rps20</name>
    <name evidence="5" type="ORF">SpumellaPt_p042</name>
</gene>
<dbReference type="Gene3D" id="1.20.58.110">
    <property type="entry name" value="Ribosomal protein S20"/>
    <property type="match status" value="1"/>
</dbReference>
<accession>A0A7S6PV93</accession>
<evidence type="ECO:0000256" key="1">
    <source>
        <dbReference type="ARBA" id="ARBA00022730"/>
    </source>
</evidence>
<keyword evidence="4" id="KW-0687">Ribonucleoprotein</keyword>
<organism evidence="5">
    <name type="scientific">Spumella sp. Baekdong012001B8</name>
    <dbReference type="NCBI Taxonomy" id="2782410"/>
    <lineage>
        <taxon>Eukaryota</taxon>
        <taxon>Sar</taxon>
        <taxon>Stramenopiles</taxon>
        <taxon>Ochrophyta</taxon>
        <taxon>Chrysophyceae</taxon>
        <taxon>Chromulinales</taxon>
        <taxon>Chromulinaceae</taxon>
        <taxon>Spumella</taxon>
    </lineage>
</organism>
<dbReference type="EMBL" id="MN935479">
    <property type="protein sequence ID" value="QOU10740.1"/>
    <property type="molecule type" value="Genomic_DNA"/>
</dbReference>
<geneLocation type="plastid" evidence="5"/>
<dbReference type="AlphaFoldDB" id="A0A7S6PV93"/>
<dbReference type="Pfam" id="PF01649">
    <property type="entry name" value="Ribosomal_S20p"/>
    <property type="match status" value="1"/>
</dbReference>
<proteinExistence type="predicted"/>
<name>A0A7S6PV93_9STRA</name>
<dbReference type="GO" id="GO:1990904">
    <property type="term" value="C:ribonucleoprotein complex"/>
    <property type="evidence" value="ECO:0007669"/>
    <property type="project" value="UniProtKB-KW"/>
</dbReference>
<evidence type="ECO:0000313" key="5">
    <source>
        <dbReference type="EMBL" id="QOU10740.1"/>
    </source>
</evidence>
<evidence type="ECO:0000256" key="4">
    <source>
        <dbReference type="ARBA" id="ARBA00023274"/>
    </source>
</evidence>
<dbReference type="SUPFAM" id="SSF46992">
    <property type="entry name" value="Ribosomal protein S20"/>
    <property type="match status" value="1"/>
</dbReference>
<keyword evidence="2" id="KW-0694">RNA-binding</keyword>
<reference evidence="5" key="1">
    <citation type="journal article" date="2020" name="Front. Plant Sci.">
        <title>Comparative Plastid Genomics of Non-Photosynthetic Chrysophytes: Genome Reduction and Compaction.</title>
        <authorList>
            <person name="Kim J.I."/>
            <person name="Jeong M."/>
            <person name="Archibald J.M."/>
            <person name="Shin W."/>
        </authorList>
    </citation>
    <scope>NUCLEOTIDE SEQUENCE</scope>
    <source>
        <strain evidence="5">Baekdong012001B8</strain>
    </source>
</reference>
<protein>
    <submittedName>
        <fullName evidence="5">Ribosomal protein S20</fullName>
    </submittedName>
</protein>
<dbReference type="GO" id="GO:0005840">
    <property type="term" value="C:ribosome"/>
    <property type="evidence" value="ECO:0007669"/>
    <property type="project" value="UniProtKB-KW"/>
</dbReference>
<sequence length="98" mass="11378">MIKKTQKKIKQNKRNRIANRHYRSTAQNLLKALKAKIKELKTTGLCFNEKAQADLLYLQSKIYSAFDKATQRGAMHKNAAKRKRLQSQLAQNAFMSLR</sequence>
<dbReference type="InterPro" id="IPR036510">
    <property type="entry name" value="Ribosomal_bS20_sf"/>
</dbReference>
<evidence type="ECO:0000256" key="3">
    <source>
        <dbReference type="ARBA" id="ARBA00022980"/>
    </source>
</evidence>
<keyword evidence="5" id="KW-0934">Plastid</keyword>
<keyword evidence="3 5" id="KW-0689">Ribosomal protein</keyword>
<dbReference type="GO" id="GO:0019843">
    <property type="term" value="F:rRNA binding"/>
    <property type="evidence" value="ECO:0007669"/>
    <property type="project" value="UniProtKB-KW"/>
</dbReference>
<evidence type="ECO:0000256" key="2">
    <source>
        <dbReference type="ARBA" id="ARBA00022884"/>
    </source>
</evidence>
<dbReference type="GO" id="GO:0006412">
    <property type="term" value="P:translation"/>
    <property type="evidence" value="ECO:0007669"/>
    <property type="project" value="InterPro"/>
</dbReference>
<dbReference type="InterPro" id="IPR002583">
    <property type="entry name" value="Ribosomal_bS20"/>
</dbReference>
<dbReference type="GO" id="GO:0003735">
    <property type="term" value="F:structural constituent of ribosome"/>
    <property type="evidence" value="ECO:0007669"/>
    <property type="project" value="InterPro"/>
</dbReference>
<keyword evidence="1" id="KW-0699">rRNA-binding</keyword>